<evidence type="ECO:0000313" key="1">
    <source>
        <dbReference type="Proteomes" id="UP001732720"/>
    </source>
</evidence>
<sequence>MLLWQPAPPPLPSPQSPVSEAFPSQPASSCFPIKGEIPDSPGQPGMDLGSGSHQGEDSDITFQWWLQLLLWSHLAVRFLAYLCHTFQGPKPQPAP</sequence>
<keyword evidence="1" id="KW-1185">Reference proteome</keyword>
<accession>A0AC58KYT4</accession>
<gene>
    <name evidence="2" type="primary">Smim46</name>
</gene>
<proteinExistence type="predicted"/>
<reference evidence="2" key="1">
    <citation type="submission" date="2025-08" db="UniProtKB">
        <authorList>
            <consortium name="RefSeq"/>
        </authorList>
    </citation>
    <scope>IDENTIFICATION</scope>
</reference>
<evidence type="ECO:0000313" key="2">
    <source>
        <dbReference type="RefSeq" id="XP_073910063.1"/>
    </source>
</evidence>
<dbReference type="Proteomes" id="UP001732720">
    <property type="component" value="Chromosome 14"/>
</dbReference>
<dbReference type="RefSeq" id="XP_073910063.1">
    <property type="nucleotide sequence ID" value="XM_074053962.1"/>
</dbReference>
<organism evidence="1 2">
    <name type="scientific">Castor canadensis</name>
    <name type="common">American beaver</name>
    <dbReference type="NCBI Taxonomy" id="51338"/>
    <lineage>
        <taxon>Eukaryota</taxon>
        <taxon>Metazoa</taxon>
        <taxon>Chordata</taxon>
        <taxon>Craniata</taxon>
        <taxon>Vertebrata</taxon>
        <taxon>Euteleostomi</taxon>
        <taxon>Mammalia</taxon>
        <taxon>Eutheria</taxon>
        <taxon>Euarchontoglires</taxon>
        <taxon>Glires</taxon>
        <taxon>Rodentia</taxon>
        <taxon>Castorimorpha</taxon>
        <taxon>Castoridae</taxon>
        <taxon>Castor</taxon>
    </lineage>
</organism>
<protein>
    <submittedName>
        <fullName evidence="2">Small integral membrane protein 46</fullName>
    </submittedName>
</protein>
<name>A0AC58KYT4_CASCN</name>